<sequence>MNTALQDRLAGALERLAQAQRVLWWLKAEPLGLSPTQAQILLHLGRRPTERIGELAEVFDLTPATVSEAVRSLEAKGLLRRVPAPDRRSRGLELTEKGKALVGSLGDWNQPLREALDGLSSEEQGMLYQCLLRLLASLVEAGVVTVGRMCLLCQHFCPAAAPLEAHFCGLLKRPLEPLELRLDCPEFAKNESPHKGAGVGFP</sequence>
<dbReference type="InterPro" id="IPR011991">
    <property type="entry name" value="ArsR-like_HTH"/>
</dbReference>
<evidence type="ECO:0000259" key="1">
    <source>
        <dbReference type="PROSITE" id="PS50995"/>
    </source>
</evidence>
<evidence type="ECO:0000313" key="2">
    <source>
        <dbReference type="EMBL" id="RIH85290.1"/>
    </source>
</evidence>
<dbReference type="GO" id="GO:0006950">
    <property type="term" value="P:response to stress"/>
    <property type="evidence" value="ECO:0007669"/>
    <property type="project" value="TreeGrafter"/>
</dbReference>
<dbReference type="PANTHER" id="PTHR33164:SF43">
    <property type="entry name" value="HTH-TYPE TRANSCRIPTIONAL REPRESSOR YETL"/>
    <property type="match status" value="1"/>
</dbReference>
<dbReference type="InterPro" id="IPR036388">
    <property type="entry name" value="WH-like_DNA-bd_sf"/>
</dbReference>
<dbReference type="PROSITE" id="PS50995">
    <property type="entry name" value="HTH_MARR_2"/>
    <property type="match status" value="1"/>
</dbReference>
<dbReference type="AlphaFoldDB" id="A0A399EP99"/>
<dbReference type="OrthoDB" id="2575373at2"/>
<dbReference type="InterPro" id="IPR039422">
    <property type="entry name" value="MarR/SlyA-like"/>
</dbReference>
<keyword evidence="3" id="KW-1185">Reference proteome</keyword>
<feature type="domain" description="HTH marR-type" evidence="1">
    <location>
        <begin position="6"/>
        <end position="136"/>
    </location>
</feature>
<dbReference type="Pfam" id="PF12802">
    <property type="entry name" value="MarR_2"/>
    <property type="match status" value="1"/>
</dbReference>
<dbReference type="GO" id="GO:0003700">
    <property type="term" value="F:DNA-binding transcription factor activity"/>
    <property type="evidence" value="ECO:0007669"/>
    <property type="project" value="InterPro"/>
</dbReference>
<comment type="caution">
    <text evidence="2">The sequence shown here is derived from an EMBL/GenBank/DDBJ whole genome shotgun (WGS) entry which is preliminary data.</text>
</comment>
<accession>A0A399EP99</accession>
<dbReference type="InterPro" id="IPR036390">
    <property type="entry name" value="WH_DNA-bd_sf"/>
</dbReference>
<gene>
    <name evidence="2" type="primary">slyA_2</name>
    <name evidence="2" type="ORF">Mlute_01623</name>
</gene>
<dbReference type="PANTHER" id="PTHR33164">
    <property type="entry name" value="TRANSCRIPTIONAL REGULATOR, MARR FAMILY"/>
    <property type="match status" value="1"/>
</dbReference>
<dbReference type="EMBL" id="QWKZ01000047">
    <property type="protein sequence ID" value="RIH85290.1"/>
    <property type="molecule type" value="Genomic_DNA"/>
</dbReference>
<evidence type="ECO:0000313" key="3">
    <source>
        <dbReference type="Proteomes" id="UP000265800"/>
    </source>
</evidence>
<reference evidence="2 3" key="1">
    <citation type="submission" date="2018-08" db="EMBL/GenBank/DDBJ databases">
        <title>Meiothermus luteus KCTC 52599 genome sequencing project.</title>
        <authorList>
            <person name="Da Costa M.S."/>
            <person name="Albuquerque L."/>
            <person name="Raposo P."/>
            <person name="Froufe H.J.C."/>
            <person name="Barroso C.S."/>
            <person name="Egas C."/>
        </authorList>
    </citation>
    <scope>NUCLEOTIDE SEQUENCE [LARGE SCALE GENOMIC DNA]</scope>
    <source>
        <strain evidence="2 3">KCTC 52599</strain>
    </source>
</reference>
<dbReference type="SMART" id="SM00347">
    <property type="entry name" value="HTH_MARR"/>
    <property type="match status" value="1"/>
</dbReference>
<dbReference type="SUPFAM" id="SSF46785">
    <property type="entry name" value="Winged helix' DNA-binding domain"/>
    <property type="match status" value="1"/>
</dbReference>
<dbReference type="Proteomes" id="UP000265800">
    <property type="component" value="Unassembled WGS sequence"/>
</dbReference>
<dbReference type="InterPro" id="IPR000835">
    <property type="entry name" value="HTH_MarR-typ"/>
</dbReference>
<proteinExistence type="predicted"/>
<dbReference type="CDD" id="cd00090">
    <property type="entry name" value="HTH_ARSR"/>
    <property type="match status" value="1"/>
</dbReference>
<protein>
    <submittedName>
        <fullName evidence="2">Transcriptional regulator SlyA</fullName>
    </submittedName>
</protein>
<name>A0A399EP99_9DEIN</name>
<dbReference type="Gene3D" id="1.10.10.10">
    <property type="entry name" value="Winged helix-like DNA-binding domain superfamily/Winged helix DNA-binding domain"/>
    <property type="match status" value="1"/>
</dbReference>
<organism evidence="2 3">
    <name type="scientific">Meiothermus luteus</name>
    <dbReference type="NCBI Taxonomy" id="2026184"/>
    <lineage>
        <taxon>Bacteria</taxon>
        <taxon>Thermotogati</taxon>
        <taxon>Deinococcota</taxon>
        <taxon>Deinococci</taxon>
        <taxon>Thermales</taxon>
        <taxon>Thermaceae</taxon>
        <taxon>Meiothermus</taxon>
    </lineage>
</organism>